<dbReference type="InterPro" id="IPR052906">
    <property type="entry name" value="Type_IV_Methyl-Rstrct_Enzyme"/>
</dbReference>
<evidence type="ECO:0000259" key="3">
    <source>
        <dbReference type="Pfam" id="PF14338"/>
    </source>
</evidence>
<evidence type="ECO:0000256" key="1">
    <source>
        <dbReference type="SAM" id="MobiDB-lite"/>
    </source>
</evidence>
<feature type="region of interest" description="Disordered" evidence="1">
    <location>
        <begin position="112"/>
        <end position="137"/>
    </location>
</feature>
<organism evidence="4 5">
    <name type="scientific">Candidatus Chloroploca mongolica</name>
    <dbReference type="NCBI Taxonomy" id="2528176"/>
    <lineage>
        <taxon>Bacteria</taxon>
        <taxon>Bacillati</taxon>
        <taxon>Chloroflexota</taxon>
        <taxon>Chloroflexia</taxon>
        <taxon>Chloroflexales</taxon>
        <taxon>Chloroflexineae</taxon>
        <taxon>Oscillochloridaceae</taxon>
        <taxon>Candidatus Chloroploca</taxon>
    </lineage>
</organism>
<name>A0ABS4DGQ6_9CHLR</name>
<sequence>MTIPDFQNLMLPMLQLAADGREHRVSDVADTLAQHFHLSEEERAEMLPSGIQTKFDNRVGWARTHLGKALLLESPRRGWFHITERGRELLANPPERITVAYLMRYPEHLAFRSKGRQPSENGPVATPLTEEESASPEEALEASYQTLRSTLALELLERVKQVSPRFFERLVVDLLVAMGYGGSRRDAGKAIGRSGDGGIDGIINEDRLGLDVVYIQAKRWEHTVSRPDVQAFAGSLEGVRARKGVMITTSTFSQQAREYVSRIEKKIVLIDGETLAQYMLDYDIGVTEVSRYVVKKIDLDYFEEE</sequence>
<dbReference type="GO" id="GO:0004519">
    <property type="term" value="F:endonuclease activity"/>
    <property type="evidence" value="ECO:0007669"/>
    <property type="project" value="UniProtKB-KW"/>
</dbReference>
<dbReference type="InterPro" id="IPR011856">
    <property type="entry name" value="tRNA_endonuc-like_dom_sf"/>
</dbReference>
<dbReference type="InterPro" id="IPR007560">
    <property type="entry name" value="Restrct_endonuc_IV_Mrr"/>
</dbReference>
<dbReference type="InterPro" id="IPR025745">
    <property type="entry name" value="Mrr-like_N_dom"/>
</dbReference>
<feature type="domain" description="Restriction endonuclease type IV Mrr" evidence="2">
    <location>
        <begin position="160"/>
        <end position="279"/>
    </location>
</feature>
<protein>
    <submittedName>
        <fullName evidence="4">Restriction endonuclease</fullName>
    </submittedName>
</protein>
<gene>
    <name evidence="4" type="ORF">EYB53_023065</name>
</gene>
<evidence type="ECO:0000313" key="4">
    <source>
        <dbReference type="EMBL" id="MBP1468613.1"/>
    </source>
</evidence>
<dbReference type="InterPro" id="IPR011335">
    <property type="entry name" value="Restrct_endonuc-II-like"/>
</dbReference>
<keyword evidence="4" id="KW-0540">Nuclease</keyword>
<dbReference type="EMBL" id="SIJK02000080">
    <property type="protein sequence ID" value="MBP1468613.1"/>
    <property type="molecule type" value="Genomic_DNA"/>
</dbReference>
<dbReference type="PANTHER" id="PTHR30015:SF7">
    <property type="entry name" value="TYPE IV METHYL-DIRECTED RESTRICTION ENZYME ECOKMRR"/>
    <property type="match status" value="1"/>
</dbReference>
<dbReference type="Pfam" id="PF04471">
    <property type="entry name" value="Mrr_cat"/>
    <property type="match status" value="1"/>
</dbReference>
<dbReference type="Gene3D" id="3.40.1350.10">
    <property type="match status" value="1"/>
</dbReference>
<dbReference type="RefSeq" id="WP_135481536.1">
    <property type="nucleotide sequence ID" value="NZ_SIJK02000080.1"/>
</dbReference>
<dbReference type="SUPFAM" id="SSF52980">
    <property type="entry name" value="Restriction endonuclease-like"/>
    <property type="match status" value="1"/>
</dbReference>
<feature type="domain" description="Restriction system protein Mrr-like N-terminal" evidence="3">
    <location>
        <begin position="6"/>
        <end position="91"/>
    </location>
</feature>
<dbReference type="PANTHER" id="PTHR30015">
    <property type="entry name" value="MRR RESTRICTION SYSTEM PROTEIN"/>
    <property type="match status" value="1"/>
</dbReference>
<dbReference type="Proteomes" id="UP001193081">
    <property type="component" value="Unassembled WGS sequence"/>
</dbReference>
<evidence type="ECO:0000313" key="5">
    <source>
        <dbReference type="Proteomes" id="UP001193081"/>
    </source>
</evidence>
<keyword evidence="4" id="KW-0378">Hydrolase</keyword>
<evidence type="ECO:0000259" key="2">
    <source>
        <dbReference type="Pfam" id="PF04471"/>
    </source>
</evidence>
<keyword evidence="4" id="KW-0255">Endonuclease</keyword>
<dbReference type="Pfam" id="PF14338">
    <property type="entry name" value="Mrr_N"/>
    <property type="match status" value="1"/>
</dbReference>
<accession>A0ABS4DGQ6</accession>
<reference evidence="4 5" key="1">
    <citation type="submission" date="2021-03" db="EMBL/GenBank/DDBJ databases">
        <authorList>
            <person name="Grouzdev D.S."/>
        </authorList>
    </citation>
    <scope>NUCLEOTIDE SEQUENCE [LARGE SCALE GENOMIC DNA]</scope>
    <source>
        <strain evidence="4 5">M50-1</strain>
    </source>
</reference>
<comment type="caution">
    <text evidence="4">The sequence shown here is derived from an EMBL/GenBank/DDBJ whole genome shotgun (WGS) entry which is preliminary data.</text>
</comment>
<proteinExistence type="predicted"/>
<keyword evidence="5" id="KW-1185">Reference proteome</keyword>